<keyword evidence="3" id="KW-1185">Reference proteome</keyword>
<dbReference type="InterPro" id="IPR008514">
    <property type="entry name" value="T6SS_Hcp"/>
</dbReference>
<dbReference type="AlphaFoldDB" id="A0A431W2X4"/>
<dbReference type="Pfam" id="PF05638">
    <property type="entry name" value="T6SS_HCP"/>
    <property type="match status" value="1"/>
</dbReference>
<proteinExistence type="predicted"/>
<dbReference type="PANTHER" id="PTHR36152">
    <property type="entry name" value="CYTOPLASMIC PROTEIN-RELATED"/>
    <property type="match status" value="1"/>
</dbReference>
<organism evidence="2 3">
    <name type="scientific">Shewanella atlantica</name>
    <dbReference type="NCBI Taxonomy" id="271099"/>
    <lineage>
        <taxon>Bacteria</taxon>
        <taxon>Pseudomonadati</taxon>
        <taxon>Pseudomonadota</taxon>
        <taxon>Gammaproteobacteria</taxon>
        <taxon>Alteromonadales</taxon>
        <taxon>Shewanellaceae</taxon>
        <taxon>Shewanella</taxon>
    </lineage>
</organism>
<evidence type="ECO:0000256" key="1">
    <source>
        <dbReference type="SAM" id="SignalP"/>
    </source>
</evidence>
<dbReference type="OrthoDB" id="4865570at2"/>
<dbReference type="Proteomes" id="UP000282060">
    <property type="component" value="Unassembled WGS sequence"/>
</dbReference>
<dbReference type="InterPro" id="IPR036624">
    <property type="entry name" value="Hcp1-lik_sf"/>
</dbReference>
<sequence>MNLMNIYKVLLVLFLMLGMAVNANAAAYVKLGDIKGESTDNEHKDWIIIESMSSPLFTAQTGSDTGSCQLNLPPRGDTTPGDVVIVRELDRSSVKLQQASCDGVQFDEAIIDLVSSKRRGSEPYLRYKLKDVIVTSYSVGPGTNSTGDTVPMESISLNFSKVEFEYVKGKHDRD</sequence>
<dbReference type="EMBL" id="RXNV01000009">
    <property type="protein sequence ID" value="RTR29773.1"/>
    <property type="molecule type" value="Genomic_DNA"/>
</dbReference>
<feature type="chain" id="PRO_5019128613" evidence="1">
    <location>
        <begin position="26"/>
        <end position="174"/>
    </location>
</feature>
<dbReference type="SUPFAM" id="SSF141452">
    <property type="entry name" value="Hcp1-like"/>
    <property type="match status" value="1"/>
</dbReference>
<reference evidence="2 3" key="1">
    <citation type="submission" date="2018-12" db="EMBL/GenBank/DDBJ databases">
        <authorList>
            <person name="Yu L."/>
        </authorList>
    </citation>
    <scope>NUCLEOTIDE SEQUENCE [LARGE SCALE GENOMIC DNA]</scope>
    <source>
        <strain evidence="2 3">HAW-EB5</strain>
    </source>
</reference>
<dbReference type="InterPro" id="IPR053165">
    <property type="entry name" value="HSI-I_assembly_Hcp1"/>
</dbReference>
<keyword evidence="1" id="KW-0732">Signal</keyword>
<gene>
    <name evidence="2" type="ORF">EKG39_17045</name>
</gene>
<comment type="caution">
    <text evidence="2">The sequence shown here is derived from an EMBL/GenBank/DDBJ whole genome shotgun (WGS) entry which is preliminary data.</text>
</comment>
<feature type="signal peptide" evidence="1">
    <location>
        <begin position="1"/>
        <end position="25"/>
    </location>
</feature>
<dbReference type="Gene3D" id="2.30.110.20">
    <property type="entry name" value="Hcp1-like"/>
    <property type="match status" value="1"/>
</dbReference>
<name>A0A431W2X4_9GAMM</name>
<accession>A0A431W2X4</accession>
<dbReference type="PANTHER" id="PTHR36152:SF1">
    <property type="entry name" value="UBIQUITIN-LIKE DOMAIN-CONTAINING PROTEIN"/>
    <property type="match status" value="1"/>
</dbReference>
<protein>
    <submittedName>
        <fullName evidence="2">Type VI secretion system tube protein Hcp</fullName>
    </submittedName>
</protein>
<evidence type="ECO:0000313" key="2">
    <source>
        <dbReference type="EMBL" id="RTR29773.1"/>
    </source>
</evidence>
<evidence type="ECO:0000313" key="3">
    <source>
        <dbReference type="Proteomes" id="UP000282060"/>
    </source>
</evidence>